<dbReference type="Proteomes" id="UP001056120">
    <property type="component" value="Linkage Group LG05"/>
</dbReference>
<evidence type="ECO:0000313" key="2">
    <source>
        <dbReference type="Proteomes" id="UP001056120"/>
    </source>
</evidence>
<evidence type="ECO:0000313" key="1">
    <source>
        <dbReference type="EMBL" id="KAI3815243.1"/>
    </source>
</evidence>
<proteinExistence type="predicted"/>
<dbReference type="EMBL" id="CM042022">
    <property type="protein sequence ID" value="KAI3815243.1"/>
    <property type="molecule type" value="Genomic_DNA"/>
</dbReference>
<reference evidence="1 2" key="2">
    <citation type="journal article" date="2022" name="Mol. Ecol. Resour.">
        <title>The genomes of chicory, endive, great burdock and yacon provide insights into Asteraceae paleo-polyploidization history and plant inulin production.</title>
        <authorList>
            <person name="Fan W."/>
            <person name="Wang S."/>
            <person name="Wang H."/>
            <person name="Wang A."/>
            <person name="Jiang F."/>
            <person name="Liu H."/>
            <person name="Zhao H."/>
            <person name="Xu D."/>
            <person name="Zhang Y."/>
        </authorList>
    </citation>
    <scope>NUCLEOTIDE SEQUENCE [LARGE SCALE GENOMIC DNA]</scope>
    <source>
        <strain evidence="2">cv. Yunnan</strain>
        <tissue evidence="1">Leaves</tissue>
    </source>
</reference>
<organism evidence="1 2">
    <name type="scientific">Smallanthus sonchifolius</name>
    <dbReference type="NCBI Taxonomy" id="185202"/>
    <lineage>
        <taxon>Eukaryota</taxon>
        <taxon>Viridiplantae</taxon>
        <taxon>Streptophyta</taxon>
        <taxon>Embryophyta</taxon>
        <taxon>Tracheophyta</taxon>
        <taxon>Spermatophyta</taxon>
        <taxon>Magnoliopsida</taxon>
        <taxon>eudicotyledons</taxon>
        <taxon>Gunneridae</taxon>
        <taxon>Pentapetalae</taxon>
        <taxon>asterids</taxon>
        <taxon>campanulids</taxon>
        <taxon>Asterales</taxon>
        <taxon>Asteraceae</taxon>
        <taxon>Asteroideae</taxon>
        <taxon>Heliantheae alliance</taxon>
        <taxon>Millerieae</taxon>
        <taxon>Smallanthus</taxon>
    </lineage>
</organism>
<comment type="caution">
    <text evidence="1">The sequence shown here is derived from an EMBL/GenBank/DDBJ whole genome shotgun (WGS) entry which is preliminary data.</text>
</comment>
<name>A0ACB9J460_9ASTR</name>
<keyword evidence="2" id="KW-1185">Reference proteome</keyword>
<protein>
    <submittedName>
        <fullName evidence="1">Uncharacterized protein</fullName>
    </submittedName>
</protein>
<sequence>MLKRSSRSGGRREQRQRRRRRLGGVAALKIWNKNCGQNRWKMAMVVEMADLYVMEIKEEDGDDDGGSRWNYSTSSTIQLLTALA</sequence>
<accession>A0ACB9J460</accession>
<gene>
    <name evidence="1" type="ORF">L1987_14904</name>
</gene>
<reference evidence="2" key="1">
    <citation type="journal article" date="2022" name="Mol. Ecol. Resour.">
        <title>The genomes of chicory, endive, great burdock and yacon provide insights into Asteraceae palaeo-polyploidization history and plant inulin production.</title>
        <authorList>
            <person name="Fan W."/>
            <person name="Wang S."/>
            <person name="Wang H."/>
            <person name="Wang A."/>
            <person name="Jiang F."/>
            <person name="Liu H."/>
            <person name="Zhao H."/>
            <person name="Xu D."/>
            <person name="Zhang Y."/>
        </authorList>
    </citation>
    <scope>NUCLEOTIDE SEQUENCE [LARGE SCALE GENOMIC DNA]</scope>
    <source>
        <strain evidence="2">cv. Yunnan</strain>
    </source>
</reference>